<keyword evidence="4" id="KW-0804">Transcription</keyword>
<name>A0A075X8J6_9HYPH</name>
<dbReference type="PROSITE" id="PS50977">
    <property type="entry name" value="HTH_TETR_2"/>
    <property type="match status" value="1"/>
</dbReference>
<dbReference type="Pfam" id="PF00440">
    <property type="entry name" value="TetR_N"/>
    <property type="match status" value="1"/>
</dbReference>
<dbReference type="SUPFAM" id="SSF48498">
    <property type="entry name" value="Tetracyclin repressor-like, C-terminal domain"/>
    <property type="match status" value="1"/>
</dbReference>
<feature type="DNA-binding region" description="H-T-H motif" evidence="5">
    <location>
        <begin position="44"/>
        <end position="63"/>
    </location>
</feature>
<dbReference type="PRINTS" id="PR00455">
    <property type="entry name" value="HTHTETR"/>
</dbReference>
<dbReference type="PANTHER" id="PTHR30055">
    <property type="entry name" value="HTH-TYPE TRANSCRIPTIONAL REGULATOR RUTR"/>
    <property type="match status" value="1"/>
</dbReference>
<dbReference type="InterPro" id="IPR009057">
    <property type="entry name" value="Homeodomain-like_sf"/>
</dbReference>
<accession>A0A075X8J6</accession>
<evidence type="ECO:0000256" key="5">
    <source>
        <dbReference type="PROSITE-ProRule" id="PRU00335"/>
    </source>
</evidence>
<evidence type="ECO:0000259" key="6">
    <source>
        <dbReference type="PROSITE" id="PS50977"/>
    </source>
</evidence>
<dbReference type="GO" id="GO:0003700">
    <property type="term" value="F:DNA-binding transcription factor activity"/>
    <property type="evidence" value="ECO:0007669"/>
    <property type="project" value="TreeGrafter"/>
</dbReference>
<keyword evidence="2" id="KW-0805">Transcription regulation</keyword>
<dbReference type="GO" id="GO:0000976">
    <property type="term" value="F:transcription cis-regulatory region binding"/>
    <property type="evidence" value="ECO:0007669"/>
    <property type="project" value="TreeGrafter"/>
</dbReference>
<dbReference type="Pfam" id="PF13977">
    <property type="entry name" value="TetR_C_6"/>
    <property type="match status" value="1"/>
</dbReference>
<evidence type="ECO:0000256" key="4">
    <source>
        <dbReference type="ARBA" id="ARBA00023163"/>
    </source>
</evidence>
<evidence type="ECO:0000313" key="7">
    <source>
        <dbReference type="EMBL" id="AIH15742.1"/>
    </source>
</evidence>
<dbReference type="InterPro" id="IPR039538">
    <property type="entry name" value="BetI_C"/>
</dbReference>
<organism evidence="7">
    <name type="scientific">Ochrobactrum sp. SJY1</name>
    <dbReference type="NCBI Taxonomy" id="1526653"/>
    <lineage>
        <taxon>Bacteria</taxon>
        <taxon>Pseudomonadati</taxon>
        <taxon>Pseudomonadota</taxon>
        <taxon>Alphaproteobacteria</taxon>
        <taxon>Hyphomicrobiales</taxon>
        <taxon>Brucellaceae</taxon>
        <taxon>Brucella/Ochrobactrum group</taxon>
        <taxon>Ochrobactrum</taxon>
    </lineage>
</organism>
<proteinExistence type="predicted"/>
<dbReference type="AlphaFoldDB" id="A0A075X8J6"/>
<evidence type="ECO:0000256" key="3">
    <source>
        <dbReference type="ARBA" id="ARBA00023125"/>
    </source>
</evidence>
<dbReference type="PANTHER" id="PTHR30055:SF234">
    <property type="entry name" value="HTH-TYPE TRANSCRIPTIONAL REGULATOR BETI"/>
    <property type="match status" value="1"/>
</dbReference>
<dbReference type="InterPro" id="IPR036271">
    <property type="entry name" value="Tet_transcr_reg_TetR-rel_C_sf"/>
</dbReference>
<keyword evidence="1" id="KW-0678">Repressor</keyword>
<reference evidence="7" key="1">
    <citation type="journal article" date="2015" name="Appl. Environ. Microbiol.">
        <title>Molecular mechanism of nicotine degradation by a newly isolated strain, Ochrobactrum sp. strain SJY1.</title>
        <authorList>
            <person name="Yu H."/>
            <person name="Tang H."/>
            <person name="Zhu X."/>
            <person name="Li Y."/>
            <person name="Xu P."/>
        </authorList>
    </citation>
    <scope>NUCLEOTIDE SEQUENCE</scope>
    <source>
        <strain evidence="7">SJY1</strain>
    </source>
</reference>
<keyword evidence="3 5" id="KW-0238">DNA-binding</keyword>
<dbReference type="InterPro" id="IPR001647">
    <property type="entry name" value="HTH_TetR"/>
</dbReference>
<sequence>MPQSEKGKGAIMRLTRKEAQEQTRRRLIAAANASIASEGLAAASIRHICEAAGHTQGAFYSNFSTKEDLLLEIMQMHVQSEVAFLRDILAGTDRGDLDAAMTRLAARLAELAAEPQWSLLSIELQLHAQRDAAFASRYNEYKAACHGEFTLLLEDLIRLHRLKPAMEPRQIAIGLYALWAGLIVQGSVPDSLPRDRILLAFFRAITGCPA</sequence>
<evidence type="ECO:0000256" key="1">
    <source>
        <dbReference type="ARBA" id="ARBA00022491"/>
    </source>
</evidence>
<dbReference type="EMBL" id="KM065745">
    <property type="protein sequence ID" value="AIH15742.1"/>
    <property type="molecule type" value="Genomic_DNA"/>
</dbReference>
<dbReference type="InterPro" id="IPR050109">
    <property type="entry name" value="HTH-type_TetR-like_transc_reg"/>
</dbReference>
<evidence type="ECO:0000256" key="2">
    <source>
        <dbReference type="ARBA" id="ARBA00023015"/>
    </source>
</evidence>
<dbReference type="Gene3D" id="1.10.357.10">
    <property type="entry name" value="Tetracycline Repressor, domain 2"/>
    <property type="match status" value="1"/>
</dbReference>
<protein>
    <submittedName>
        <fullName evidence="7">Transcriptional regulator tetr family</fullName>
    </submittedName>
</protein>
<dbReference type="SUPFAM" id="SSF46689">
    <property type="entry name" value="Homeodomain-like"/>
    <property type="match status" value="1"/>
</dbReference>
<feature type="domain" description="HTH tetR-type" evidence="6">
    <location>
        <begin position="21"/>
        <end position="81"/>
    </location>
</feature>